<dbReference type="PANTHER" id="PTHR33164">
    <property type="entry name" value="TRANSCRIPTIONAL REGULATOR, MARR FAMILY"/>
    <property type="match status" value="1"/>
</dbReference>
<dbReference type="EMBL" id="CP035704">
    <property type="protein sequence ID" value="QBB71231.1"/>
    <property type="molecule type" value="Genomic_DNA"/>
</dbReference>
<evidence type="ECO:0000313" key="2">
    <source>
        <dbReference type="EMBL" id="QBB71231.1"/>
    </source>
</evidence>
<dbReference type="Pfam" id="PF12802">
    <property type="entry name" value="MarR_2"/>
    <property type="match status" value="1"/>
</dbReference>
<accession>A0A411HL59</accession>
<dbReference type="PANTHER" id="PTHR33164:SF43">
    <property type="entry name" value="HTH-TYPE TRANSCRIPTIONAL REPRESSOR YETL"/>
    <property type="match status" value="1"/>
</dbReference>
<dbReference type="Gene3D" id="1.10.10.10">
    <property type="entry name" value="Winged helix-like DNA-binding domain superfamily/Winged helix DNA-binding domain"/>
    <property type="match status" value="1"/>
</dbReference>
<evidence type="ECO:0000259" key="1">
    <source>
        <dbReference type="PROSITE" id="PS50995"/>
    </source>
</evidence>
<evidence type="ECO:0000313" key="3">
    <source>
        <dbReference type="Proteomes" id="UP000291562"/>
    </source>
</evidence>
<organism evidence="2 3">
    <name type="scientific">Pseudolysobacter antarcticus</name>
    <dbReference type="NCBI Taxonomy" id="2511995"/>
    <lineage>
        <taxon>Bacteria</taxon>
        <taxon>Pseudomonadati</taxon>
        <taxon>Pseudomonadota</taxon>
        <taxon>Gammaproteobacteria</taxon>
        <taxon>Lysobacterales</taxon>
        <taxon>Rhodanobacteraceae</taxon>
        <taxon>Pseudolysobacter</taxon>
    </lineage>
</organism>
<name>A0A411HL59_9GAMM</name>
<dbReference type="InterPro" id="IPR036388">
    <property type="entry name" value="WH-like_DNA-bd_sf"/>
</dbReference>
<dbReference type="AlphaFoldDB" id="A0A411HL59"/>
<reference evidence="2 3" key="1">
    <citation type="submission" date="2019-01" db="EMBL/GenBank/DDBJ databases">
        <title>Pseudolysobacter antarctica gen. nov., sp. nov., isolated from Fildes Peninsula, Antarctica.</title>
        <authorList>
            <person name="Wei Z."/>
            <person name="Peng F."/>
        </authorList>
    </citation>
    <scope>NUCLEOTIDE SEQUENCE [LARGE SCALE GENOMIC DNA]</scope>
    <source>
        <strain evidence="2 3">AQ6-296</strain>
    </source>
</reference>
<dbReference type="PRINTS" id="PR00598">
    <property type="entry name" value="HTHMARR"/>
</dbReference>
<dbReference type="InterPro" id="IPR000835">
    <property type="entry name" value="HTH_MarR-typ"/>
</dbReference>
<dbReference type="Proteomes" id="UP000291562">
    <property type="component" value="Chromosome"/>
</dbReference>
<dbReference type="SUPFAM" id="SSF46785">
    <property type="entry name" value="Winged helix' DNA-binding domain"/>
    <property type="match status" value="1"/>
</dbReference>
<dbReference type="InterPro" id="IPR039422">
    <property type="entry name" value="MarR/SlyA-like"/>
</dbReference>
<dbReference type="SMART" id="SM00347">
    <property type="entry name" value="HTH_MARR"/>
    <property type="match status" value="1"/>
</dbReference>
<keyword evidence="3" id="KW-1185">Reference proteome</keyword>
<feature type="domain" description="HTH marR-type" evidence="1">
    <location>
        <begin position="1"/>
        <end position="144"/>
    </location>
</feature>
<dbReference type="InterPro" id="IPR036390">
    <property type="entry name" value="WH_DNA-bd_sf"/>
</dbReference>
<dbReference type="RefSeq" id="WP_129834032.1">
    <property type="nucleotide sequence ID" value="NZ_CP035704.1"/>
</dbReference>
<protein>
    <submittedName>
        <fullName evidence="2">MarR family transcriptional regulator</fullName>
    </submittedName>
</protein>
<dbReference type="PROSITE" id="PS50995">
    <property type="entry name" value="HTH_MARR_2"/>
    <property type="match status" value="1"/>
</dbReference>
<dbReference type="KEGG" id="xbc:ELE36_13185"/>
<gene>
    <name evidence="2" type="ORF">ELE36_13185</name>
</gene>
<proteinExistence type="predicted"/>
<dbReference type="GO" id="GO:0003700">
    <property type="term" value="F:DNA-binding transcription factor activity"/>
    <property type="evidence" value="ECO:0007669"/>
    <property type="project" value="InterPro"/>
</dbReference>
<sequence length="154" mass="16870">MTKTADENSRAAIRSWLAVVRAYHLCDAVMTQNLAMIGMRTPDHEIIANLLRDPGISQQVLAQRCFTAKSHISSLVGQLEKRGWVKREPDPSDARARRLRLTAKGEAIAKKTAVVQADVVRAMAEAVSTKELAAIEDTMLRLAAKLETLHIAGA</sequence>
<dbReference type="GO" id="GO:0006950">
    <property type="term" value="P:response to stress"/>
    <property type="evidence" value="ECO:0007669"/>
    <property type="project" value="TreeGrafter"/>
</dbReference>
<dbReference type="OrthoDB" id="32523at2"/>